<dbReference type="CDD" id="cd06222">
    <property type="entry name" value="RNase_H_like"/>
    <property type="match status" value="1"/>
</dbReference>
<dbReference type="SUPFAM" id="SSF53098">
    <property type="entry name" value="Ribonuclease H-like"/>
    <property type="match status" value="1"/>
</dbReference>
<evidence type="ECO:0000313" key="2">
    <source>
        <dbReference type="Proteomes" id="UP001289374"/>
    </source>
</evidence>
<dbReference type="InterPro" id="IPR053151">
    <property type="entry name" value="RNase_H-like"/>
</dbReference>
<reference evidence="1" key="1">
    <citation type="submission" date="2020-06" db="EMBL/GenBank/DDBJ databases">
        <authorList>
            <person name="Li T."/>
            <person name="Hu X."/>
            <person name="Zhang T."/>
            <person name="Song X."/>
            <person name="Zhang H."/>
            <person name="Dai N."/>
            <person name="Sheng W."/>
            <person name="Hou X."/>
            <person name="Wei L."/>
        </authorList>
    </citation>
    <scope>NUCLEOTIDE SEQUENCE</scope>
    <source>
        <strain evidence="1">K16</strain>
        <tissue evidence="1">Leaf</tissue>
    </source>
</reference>
<dbReference type="PANTHER" id="PTHR47723:SF19">
    <property type="entry name" value="POLYNUCLEOTIDYL TRANSFERASE, RIBONUCLEASE H-LIKE SUPERFAMILY PROTEIN"/>
    <property type="match status" value="1"/>
</dbReference>
<sequence>MWQHFAALFGFRLCDTGNLTHMWNAAKYHGVSFSIDGIILESTPSPSWFKLNTNGSSLGNPGLAGAAGIFRDSDEHVHLTYHVALGTETSVIAELTAVWWVLSLPRHTIQQMLVSDFRHTFREVNGVADHLAKETVSLQLTRMLCHDDITGVLRDILSLDRRGVPHLRWGR</sequence>
<accession>A0AAE2BQL2</accession>
<keyword evidence="2" id="KW-1185">Reference proteome</keyword>
<dbReference type="InterPro" id="IPR044730">
    <property type="entry name" value="RNase_H-like_dom_plant"/>
</dbReference>
<dbReference type="Gene3D" id="3.30.420.10">
    <property type="entry name" value="Ribonuclease H-like superfamily/Ribonuclease H"/>
    <property type="match status" value="1"/>
</dbReference>
<evidence type="ECO:0008006" key="3">
    <source>
        <dbReference type="Google" id="ProtNLM"/>
    </source>
</evidence>
<protein>
    <recommendedName>
        <fullName evidence="3">RNase H type-1 domain-containing protein</fullName>
    </recommendedName>
</protein>
<dbReference type="EMBL" id="JACGWL010000010">
    <property type="protein sequence ID" value="KAK4393978.1"/>
    <property type="molecule type" value="Genomic_DNA"/>
</dbReference>
<organism evidence="1 2">
    <name type="scientific">Sesamum angolense</name>
    <dbReference type="NCBI Taxonomy" id="2727404"/>
    <lineage>
        <taxon>Eukaryota</taxon>
        <taxon>Viridiplantae</taxon>
        <taxon>Streptophyta</taxon>
        <taxon>Embryophyta</taxon>
        <taxon>Tracheophyta</taxon>
        <taxon>Spermatophyta</taxon>
        <taxon>Magnoliopsida</taxon>
        <taxon>eudicotyledons</taxon>
        <taxon>Gunneridae</taxon>
        <taxon>Pentapetalae</taxon>
        <taxon>asterids</taxon>
        <taxon>lamiids</taxon>
        <taxon>Lamiales</taxon>
        <taxon>Pedaliaceae</taxon>
        <taxon>Sesamum</taxon>
    </lineage>
</organism>
<comment type="caution">
    <text evidence="1">The sequence shown here is derived from an EMBL/GenBank/DDBJ whole genome shotgun (WGS) entry which is preliminary data.</text>
</comment>
<dbReference type="PANTHER" id="PTHR47723">
    <property type="entry name" value="OS05G0353850 PROTEIN"/>
    <property type="match status" value="1"/>
</dbReference>
<dbReference type="GO" id="GO:0003676">
    <property type="term" value="F:nucleic acid binding"/>
    <property type="evidence" value="ECO:0007669"/>
    <property type="project" value="InterPro"/>
</dbReference>
<dbReference type="InterPro" id="IPR036397">
    <property type="entry name" value="RNaseH_sf"/>
</dbReference>
<proteinExistence type="predicted"/>
<name>A0AAE2BQL2_9LAMI</name>
<dbReference type="Proteomes" id="UP001289374">
    <property type="component" value="Unassembled WGS sequence"/>
</dbReference>
<dbReference type="AlphaFoldDB" id="A0AAE2BQL2"/>
<reference evidence="1" key="2">
    <citation type="journal article" date="2024" name="Plant">
        <title>Genomic evolution and insights into agronomic trait innovations of Sesamum species.</title>
        <authorList>
            <person name="Miao H."/>
            <person name="Wang L."/>
            <person name="Qu L."/>
            <person name="Liu H."/>
            <person name="Sun Y."/>
            <person name="Le M."/>
            <person name="Wang Q."/>
            <person name="Wei S."/>
            <person name="Zheng Y."/>
            <person name="Lin W."/>
            <person name="Duan Y."/>
            <person name="Cao H."/>
            <person name="Xiong S."/>
            <person name="Wang X."/>
            <person name="Wei L."/>
            <person name="Li C."/>
            <person name="Ma Q."/>
            <person name="Ju M."/>
            <person name="Zhao R."/>
            <person name="Li G."/>
            <person name="Mu C."/>
            <person name="Tian Q."/>
            <person name="Mei H."/>
            <person name="Zhang T."/>
            <person name="Gao T."/>
            <person name="Zhang H."/>
        </authorList>
    </citation>
    <scope>NUCLEOTIDE SEQUENCE</scope>
    <source>
        <strain evidence="1">K16</strain>
    </source>
</reference>
<evidence type="ECO:0000313" key="1">
    <source>
        <dbReference type="EMBL" id="KAK4393978.1"/>
    </source>
</evidence>
<gene>
    <name evidence="1" type="ORF">Sango_1868600</name>
</gene>
<dbReference type="InterPro" id="IPR012337">
    <property type="entry name" value="RNaseH-like_sf"/>
</dbReference>